<sequence>ERVLQRKISSASALRQGDGEPRFSVHCTALGGHHPGPALPSSCCSIAAPSLPRLSPGLPGEFRYLSQASPWQEGRLLDRRVLPPENTVEGLSDDQRWEHK</sequence>
<dbReference type="Proteomes" id="UP001266305">
    <property type="component" value="Unassembled WGS sequence"/>
</dbReference>
<evidence type="ECO:0000313" key="2">
    <source>
        <dbReference type="EMBL" id="KAK2112614.1"/>
    </source>
</evidence>
<reference evidence="2 3" key="1">
    <citation type="submission" date="2023-05" db="EMBL/GenBank/DDBJ databases">
        <title>B98-5 Cell Line De Novo Hybrid Assembly: An Optical Mapping Approach.</title>
        <authorList>
            <person name="Kananen K."/>
            <person name="Auerbach J.A."/>
            <person name="Kautto E."/>
            <person name="Blachly J.S."/>
        </authorList>
    </citation>
    <scope>NUCLEOTIDE SEQUENCE [LARGE SCALE GENOMIC DNA]</scope>
    <source>
        <strain evidence="2">B95-8</strain>
        <tissue evidence="2">Cell line</tissue>
    </source>
</reference>
<proteinExistence type="predicted"/>
<gene>
    <name evidence="2" type="ORF">P7K49_012361</name>
</gene>
<accession>A0ABQ9VUT7</accession>
<protein>
    <submittedName>
        <fullName evidence="2">Uncharacterized protein</fullName>
    </submittedName>
</protein>
<evidence type="ECO:0000256" key="1">
    <source>
        <dbReference type="SAM" id="MobiDB-lite"/>
    </source>
</evidence>
<feature type="non-terminal residue" evidence="2">
    <location>
        <position position="1"/>
    </location>
</feature>
<feature type="non-terminal residue" evidence="2">
    <location>
        <position position="100"/>
    </location>
</feature>
<comment type="caution">
    <text evidence="2">The sequence shown here is derived from an EMBL/GenBank/DDBJ whole genome shotgun (WGS) entry which is preliminary data.</text>
</comment>
<feature type="region of interest" description="Disordered" evidence="1">
    <location>
        <begin position="75"/>
        <end position="100"/>
    </location>
</feature>
<organism evidence="2 3">
    <name type="scientific">Saguinus oedipus</name>
    <name type="common">Cotton-top tamarin</name>
    <name type="synonym">Oedipomidas oedipus</name>
    <dbReference type="NCBI Taxonomy" id="9490"/>
    <lineage>
        <taxon>Eukaryota</taxon>
        <taxon>Metazoa</taxon>
        <taxon>Chordata</taxon>
        <taxon>Craniata</taxon>
        <taxon>Vertebrata</taxon>
        <taxon>Euteleostomi</taxon>
        <taxon>Mammalia</taxon>
        <taxon>Eutheria</taxon>
        <taxon>Euarchontoglires</taxon>
        <taxon>Primates</taxon>
        <taxon>Haplorrhini</taxon>
        <taxon>Platyrrhini</taxon>
        <taxon>Cebidae</taxon>
        <taxon>Callitrichinae</taxon>
        <taxon>Saguinus</taxon>
    </lineage>
</organism>
<keyword evidence="3" id="KW-1185">Reference proteome</keyword>
<name>A0ABQ9VUT7_SAGOE</name>
<dbReference type="EMBL" id="JASSZA010000005">
    <property type="protein sequence ID" value="KAK2112614.1"/>
    <property type="molecule type" value="Genomic_DNA"/>
</dbReference>
<evidence type="ECO:0000313" key="3">
    <source>
        <dbReference type="Proteomes" id="UP001266305"/>
    </source>
</evidence>